<evidence type="ECO:0000256" key="5">
    <source>
        <dbReference type="ARBA" id="ARBA00023242"/>
    </source>
</evidence>
<dbReference type="AlphaFoldDB" id="A0A8J2PFT1"/>
<keyword evidence="2" id="KW-0217">Developmental protein</keyword>
<comment type="caution">
    <text evidence="8">The sequence shown here is derived from an EMBL/GenBank/DDBJ whole genome shotgun (WGS) entry which is preliminary data.</text>
</comment>
<dbReference type="Pfam" id="PF00010">
    <property type="entry name" value="HLH"/>
    <property type="match status" value="1"/>
</dbReference>
<dbReference type="EMBL" id="CAJVCH010480286">
    <property type="protein sequence ID" value="CAG7820498.1"/>
    <property type="molecule type" value="Genomic_DNA"/>
</dbReference>
<accession>A0A8J2PFT1</accession>
<name>A0A8J2PFT1_9HEXA</name>
<gene>
    <name evidence="8" type="ORF">AFUS01_LOCUS30888</name>
</gene>
<dbReference type="GO" id="GO:0007423">
    <property type="term" value="P:sensory organ development"/>
    <property type="evidence" value="ECO:0007669"/>
    <property type="project" value="TreeGrafter"/>
</dbReference>
<dbReference type="Proteomes" id="UP000708208">
    <property type="component" value="Unassembled WGS sequence"/>
</dbReference>
<dbReference type="GO" id="GO:0005634">
    <property type="term" value="C:nucleus"/>
    <property type="evidence" value="ECO:0007669"/>
    <property type="project" value="UniProtKB-SubCell"/>
</dbReference>
<dbReference type="GO" id="GO:0070888">
    <property type="term" value="F:E-box binding"/>
    <property type="evidence" value="ECO:0007669"/>
    <property type="project" value="TreeGrafter"/>
</dbReference>
<evidence type="ECO:0000313" key="9">
    <source>
        <dbReference type="Proteomes" id="UP000708208"/>
    </source>
</evidence>
<evidence type="ECO:0000256" key="4">
    <source>
        <dbReference type="ARBA" id="ARBA00022902"/>
    </source>
</evidence>
<dbReference type="OrthoDB" id="6161578at2759"/>
<feature type="region of interest" description="Disordered" evidence="6">
    <location>
        <begin position="218"/>
        <end position="294"/>
    </location>
</feature>
<dbReference type="PROSITE" id="PS50888">
    <property type="entry name" value="BHLH"/>
    <property type="match status" value="1"/>
</dbReference>
<comment type="subcellular location">
    <subcellularLocation>
        <location evidence="1">Nucleus</location>
    </subcellularLocation>
</comment>
<dbReference type="InterPro" id="IPR050359">
    <property type="entry name" value="bHLH_transcription_factors"/>
</dbReference>
<dbReference type="PANTHER" id="PTHR19290:SF162">
    <property type="entry name" value="TRANSCRIPTION FACTOR ATOH7"/>
    <property type="match status" value="1"/>
</dbReference>
<dbReference type="CDD" id="cd11430">
    <property type="entry name" value="bHLH_TS_ATOH1_like"/>
    <property type="match status" value="1"/>
</dbReference>
<evidence type="ECO:0000256" key="1">
    <source>
        <dbReference type="ARBA" id="ARBA00004123"/>
    </source>
</evidence>
<keyword evidence="3" id="KW-0221">Differentiation</keyword>
<organism evidence="8 9">
    <name type="scientific">Allacma fusca</name>
    <dbReference type="NCBI Taxonomy" id="39272"/>
    <lineage>
        <taxon>Eukaryota</taxon>
        <taxon>Metazoa</taxon>
        <taxon>Ecdysozoa</taxon>
        <taxon>Arthropoda</taxon>
        <taxon>Hexapoda</taxon>
        <taxon>Collembola</taxon>
        <taxon>Symphypleona</taxon>
        <taxon>Sminthuridae</taxon>
        <taxon>Allacma</taxon>
    </lineage>
</organism>
<keyword evidence="9" id="KW-1185">Reference proteome</keyword>
<dbReference type="GO" id="GO:0000981">
    <property type="term" value="F:DNA-binding transcription factor activity, RNA polymerase II-specific"/>
    <property type="evidence" value="ECO:0007669"/>
    <property type="project" value="TreeGrafter"/>
</dbReference>
<proteinExistence type="predicted"/>
<evidence type="ECO:0000256" key="6">
    <source>
        <dbReference type="SAM" id="MobiDB-lite"/>
    </source>
</evidence>
<evidence type="ECO:0000256" key="3">
    <source>
        <dbReference type="ARBA" id="ARBA00022782"/>
    </source>
</evidence>
<dbReference type="GO" id="GO:0045944">
    <property type="term" value="P:positive regulation of transcription by RNA polymerase II"/>
    <property type="evidence" value="ECO:0007669"/>
    <property type="project" value="TreeGrafter"/>
</dbReference>
<dbReference type="InterPro" id="IPR011598">
    <property type="entry name" value="bHLH_dom"/>
</dbReference>
<dbReference type="SMART" id="SM00353">
    <property type="entry name" value="HLH"/>
    <property type="match status" value="1"/>
</dbReference>
<dbReference type="GO" id="GO:0046983">
    <property type="term" value="F:protein dimerization activity"/>
    <property type="evidence" value="ECO:0007669"/>
    <property type="project" value="InterPro"/>
</dbReference>
<evidence type="ECO:0000259" key="7">
    <source>
        <dbReference type="PROSITE" id="PS50888"/>
    </source>
</evidence>
<keyword evidence="4" id="KW-0524">Neurogenesis</keyword>
<evidence type="ECO:0000256" key="2">
    <source>
        <dbReference type="ARBA" id="ARBA00022473"/>
    </source>
</evidence>
<feature type="compositionally biased region" description="Polar residues" evidence="6">
    <location>
        <begin position="236"/>
        <end position="272"/>
    </location>
</feature>
<dbReference type="GO" id="GO:0061564">
    <property type="term" value="P:axon development"/>
    <property type="evidence" value="ECO:0007669"/>
    <property type="project" value="TreeGrafter"/>
</dbReference>
<evidence type="ECO:0000313" key="8">
    <source>
        <dbReference type="EMBL" id="CAG7820498.1"/>
    </source>
</evidence>
<sequence>MLCQQRPQDGYLMDETQCQSYVIPLNSQALSIPNRVQLLQAEDLPKQNHYKNPQFIRNGYESVPQSNVHFTHSNAQKPSHYHPVVDNFEDYSDGFYSPASSINSVNNNYCASLCQSPVTNSMCSSVSPSPSFSPQSPCSTDSFEAFAYRPYEFERKNSTNIFGKIQPQDECFKEISPRRSALEEHPKESIPDEDMTNKYCNFICDQTIDNLSCANEKKVDNDQAPSRRVRPHRNSKTQINSLPAHQNNLESESAQVSDNSTEANKTNKTSPCSSSSSSSKKSKKRVGRSANPIVKKKRRLAANARERQRMNTLNGAFERLRSVLPSMSSNRQLSKYECLQMAQTYINALNELIIK</sequence>
<reference evidence="8" key="1">
    <citation type="submission" date="2021-06" db="EMBL/GenBank/DDBJ databases">
        <authorList>
            <person name="Hodson N. C."/>
            <person name="Mongue J. A."/>
            <person name="Jaron S. K."/>
        </authorList>
    </citation>
    <scope>NUCLEOTIDE SEQUENCE</scope>
</reference>
<feature type="domain" description="BHLH" evidence="7">
    <location>
        <begin position="297"/>
        <end position="349"/>
    </location>
</feature>
<protein>
    <recommendedName>
        <fullName evidence="7">BHLH domain-containing protein</fullName>
    </recommendedName>
</protein>
<dbReference type="PANTHER" id="PTHR19290">
    <property type="entry name" value="BASIC HELIX-LOOP-HELIX PROTEIN NEUROGENIN-RELATED"/>
    <property type="match status" value="1"/>
</dbReference>
<keyword evidence="5" id="KW-0539">Nucleus</keyword>